<dbReference type="EMBL" id="CAUYUE010000009">
    <property type="protein sequence ID" value="CAK0783861.1"/>
    <property type="molecule type" value="Genomic_DNA"/>
</dbReference>
<sequence length="83" mass="8458">MQDRPQASLKAAGSMARSAAAAVRGSCLGPRVLRQSPAWALSGPALPPAKALFGAFPVCRPPLNAPDARQGRILCAGGLPRLA</sequence>
<dbReference type="Proteomes" id="UP001314263">
    <property type="component" value="Unassembled WGS sequence"/>
</dbReference>
<dbReference type="AlphaFoldDB" id="A0AAV1IAW0"/>
<protein>
    <submittedName>
        <fullName evidence="1">Uncharacterized protein</fullName>
    </submittedName>
</protein>
<evidence type="ECO:0000313" key="1">
    <source>
        <dbReference type="EMBL" id="CAK0783861.1"/>
    </source>
</evidence>
<reference evidence="1 2" key="1">
    <citation type="submission" date="2023-10" db="EMBL/GenBank/DDBJ databases">
        <authorList>
            <person name="Maclean D."/>
            <person name="Macfadyen A."/>
        </authorList>
    </citation>
    <scope>NUCLEOTIDE SEQUENCE [LARGE SCALE GENOMIC DNA]</scope>
</reference>
<comment type="caution">
    <text evidence="1">The sequence shown here is derived from an EMBL/GenBank/DDBJ whole genome shotgun (WGS) entry which is preliminary data.</text>
</comment>
<keyword evidence="2" id="KW-1185">Reference proteome</keyword>
<accession>A0AAV1IAW0</accession>
<name>A0AAV1IAW0_9CHLO</name>
<organism evidence="1 2">
    <name type="scientific">Coccomyxa viridis</name>
    <dbReference type="NCBI Taxonomy" id="1274662"/>
    <lineage>
        <taxon>Eukaryota</taxon>
        <taxon>Viridiplantae</taxon>
        <taxon>Chlorophyta</taxon>
        <taxon>core chlorophytes</taxon>
        <taxon>Trebouxiophyceae</taxon>
        <taxon>Trebouxiophyceae incertae sedis</taxon>
        <taxon>Coccomyxaceae</taxon>
        <taxon>Coccomyxa</taxon>
    </lineage>
</organism>
<proteinExistence type="predicted"/>
<gene>
    <name evidence="1" type="ORF">CVIRNUC_007061</name>
</gene>
<evidence type="ECO:0000313" key="2">
    <source>
        <dbReference type="Proteomes" id="UP001314263"/>
    </source>
</evidence>